<reference evidence="7 8" key="1">
    <citation type="submission" date="2018-09" db="EMBL/GenBank/DDBJ databases">
        <title>Genomic Encyclopedia of Archaeal and Bacterial Type Strains, Phase II (KMG-II): from individual species to whole genera.</title>
        <authorList>
            <person name="Goeker M."/>
        </authorList>
    </citation>
    <scope>NUCLEOTIDE SEQUENCE [LARGE SCALE GENOMIC DNA]</scope>
    <source>
        <strain evidence="7 8">DSM 21950</strain>
    </source>
</reference>
<keyword evidence="4 5" id="KW-0479">Metal-binding</keyword>
<dbReference type="InterPro" id="IPR017221">
    <property type="entry name" value="DUF34/NIF3_bac"/>
</dbReference>
<evidence type="ECO:0000256" key="3">
    <source>
        <dbReference type="ARBA" id="ARBA00022112"/>
    </source>
</evidence>
<dbReference type="Gene3D" id="3.30.70.120">
    <property type="match status" value="1"/>
</dbReference>
<dbReference type="PANTHER" id="PTHR13799">
    <property type="entry name" value="NGG1 INTERACTING FACTOR 3"/>
    <property type="match status" value="1"/>
</dbReference>
<dbReference type="Gene3D" id="3.40.1390.30">
    <property type="entry name" value="NIF3 (NGG1p interacting factor 3)-like"/>
    <property type="match status" value="1"/>
</dbReference>
<dbReference type="InterPro" id="IPR002678">
    <property type="entry name" value="DUF34/NIF3"/>
</dbReference>
<dbReference type="EMBL" id="RAPQ01000008">
    <property type="protein sequence ID" value="RKE03867.1"/>
    <property type="molecule type" value="Genomic_DNA"/>
</dbReference>
<dbReference type="SUPFAM" id="SSF102705">
    <property type="entry name" value="NIF3 (NGG1p interacting factor 3)-like"/>
    <property type="match status" value="1"/>
</dbReference>
<comment type="subunit">
    <text evidence="2">Homohexamer.</text>
</comment>
<keyword evidence="8" id="KW-1185">Reference proteome</keyword>
<dbReference type="InterPro" id="IPR015867">
    <property type="entry name" value="N-reg_PII/ATP_PRibTrfase_C"/>
</dbReference>
<organism evidence="7 8">
    <name type="scientific">Marinifilum flexuosum</name>
    <dbReference type="NCBI Taxonomy" id="1117708"/>
    <lineage>
        <taxon>Bacteria</taxon>
        <taxon>Pseudomonadati</taxon>
        <taxon>Bacteroidota</taxon>
        <taxon>Bacteroidia</taxon>
        <taxon>Marinilabiliales</taxon>
        <taxon>Marinifilaceae</taxon>
    </lineage>
</organism>
<dbReference type="OrthoDB" id="9792792at2"/>
<feature type="binding site" evidence="6">
    <location>
        <position position="327"/>
    </location>
    <ligand>
        <name>a divalent metal cation</name>
        <dbReference type="ChEBI" id="CHEBI:60240"/>
        <label>1</label>
    </ligand>
</feature>
<feature type="binding site" evidence="6">
    <location>
        <position position="331"/>
    </location>
    <ligand>
        <name>a divalent metal cation</name>
        <dbReference type="ChEBI" id="CHEBI:60240"/>
        <label>1</label>
    </ligand>
</feature>
<evidence type="ECO:0000256" key="5">
    <source>
        <dbReference type="PIRNR" id="PIRNR037489"/>
    </source>
</evidence>
<dbReference type="Pfam" id="PF01784">
    <property type="entry name" value="DUF34_NIF3"/>
    <property type="match status" value="1"/>
</dbReference>
<protein>
    <recommendedName>
        <fullName evidence="3 5">GTP cyclohydrolase 1 type 2 homolog</fullName>
    </recommendedName>
</protein>
<dbReference type="RefSeq" id="WP_120238698.1">
    <property type="nucleotide sequence ID" value="NZ_RAPQ01000008.1"/>
</dbReference>
<dbReference type="PIRSF" id="PIRSF037489">
    <property type="entry name" value="UCP037489_NIF3_YqfO"/>
    <property type="match status" value="1"/>
</dbReference>
<evidence type="ECO:0000256" key="1">
    <source>
        <dbReference type="ARBA" id="ARBA00006964"/>
    </source>
</evidence>
<accession>A0A419X7Z0</accession>
<evidence type="ECO:0000256" key="4">
    <source>
        <dbReference type="ARBA" id="ARBA00022723"/>
    </source>
</evidence>
<feature type="binding site" evidence="6">
    <location>
        <position position="64"/>
    </location>
    <ligand>
        <name>a divalent metal cation</name>
        <dbReference type="ChEBI" id="CHEBI:60240"/>
        <label>2</label>
    </ligand>
</feature>
<dbReference type="GO" id="GO:0005737">
    <property type="term" value="C:cytoplasm"/>
    <property type="evidence" value="ECO:0007669"/>
    <property type="project" value="TreeGrafter"/>
</dbReference>
<dbReference type="FunFam" id="3.30.70.120:FF:000006">
    <property type="entry name" value="GTP cyclohydrolase 1 type 2 homolog"/>
    <property type="match status" value="1"/>
</dbReference>
<dbReference type="NCBIfam" id="TIGR00486">
    <property type="entry name" value="YbgI_SA1388"/>
    <property type="match status" value="1"/>
</dbReference>
<comment type="similarity">
    <text evidence="1 5">Belongs to the GTP cyclohydrolase I type 2/NIF3 family.</text>
</comment>
<gene>
    <name evidence="7" type="ORF">BXY64_0877</name>
</gene>
<dbReference type="AlphaFoldDB" id="A0A419X7Z0"/>
<evidence type="ECO:0000313" key="7">
    <source>
        <dbReference type="EMBL" id="RKE03867.1"/>
    </source>
</evidence>
<dbReference type="GO" id="GO:0046872">
    <property type="term" value="F:metal ion binding"/>
    <property type="evidence" value="ECO:0007669"/>
    <property type="project" value="UniProtKB-UniRule"/>
</dbReference>
<feature type="binding site" evidence="6">
    <location>
        <position position="65"/>
    </location>
    <ligand>
        <name>a divalent metal cation</name>
        <dbReference type="ChEBI" id="CHEBI:60240"/>
        <label>1</label>
    </ligand>
</feature>
<evidence type="ECO:0000313" key="8">
    <source>
        <dbReference type="Proteomes" id="UP000284531"/>
    </source>
</evidence>
<sequence>MKVRDIISSIEEVAPLSYQESYDNAGLIVGEYHQEVSGILICLDVIESVIEEAIQKGANLIIAHHPIVFKGLKRFNGSNYVERTVMMAIKNNIAIYAAHTNIDSVRGGVSERICDLIGLQNKKVLSPIGGDLKKLVTFVPNDHAQKVREALFSAGGGSIGNYDSCSFNVEGEGTFRGGEETNPFVGEKGKLHFEKEVRVETIFPKHLKGKVVGAMLNAHPYEEVAYDVYSLDNNNPQVGLGMIGELESEEDTIDFLKRIKEIFGCGCIKYTNINKGNIKKVAVCGGSGSFLLRNAISAKADIFITGDFKYHEFFDAENKLIIADIGHYESEQFTRDIFYEIVTKKLPNFAVHISEINSNPINYL</sequence>
<dbReference type="InterPro" id="IPR036069">
    <property type="entry name" value="DUF34/NIF3_sf"/>
</dbReference>
<evidence type="ECO:0000256" key="2">
    <source>
        <dbReference type="ARBA" id="ARBA00011643"/>
    </source>
</evidence>
<comment type="caution">
    <text evidence="7">The sequence shown here is derived from an EMBL/GenBank/DDBJ whole genome shotgun (WGS) entry which is preliminary data.</text>
</comment>
<dbReference type="FunFam" id="3.40.1390.30:FF:000001">
    <property type="entry name" value="GTP cyclohydrolase 1 type 2"/>
    <property type="match status" value="1"/>
</dbReference>
<dbReference type="Proteomes" id="UP000284531">
    <property type="component" value="Unassembled WGS sequence"/>
</dbReference>
<proteinExistence type="inferred from homology"/>
<name>A0A419X7Z0_9BACT</name>
<evidence type="ECO:0000256" key="6">
    <source>
        <dbReference type="PIRSR" id="PIRSR602678-1"/>
    </source>
</evidence>
<dbReference type="PANTHER" id="PTHR13799:SF14">
    <property type="entry name" value="GTP CYCLOHYDROLASE 1 TYPE 2 HOMOLOG"/>
    <property type="match status" value="1"/>
</dbReference>
<feature type="binding site" evidence="6">
    <location>
        <position position="103"/>
    </location>
    <ligand>
        <name>a divalent metal cation</name>
        <dbReference type="ChEBI" id="CHEBI:60240"/>
        <label>1</label>
    </ligand>
</feature>